<dbReference type="OrthoDB" id="340681at2759"/>
<dbReference type="AlphaFoldDB" id="A0A504Y992"/>
<sequence>MSDDPTPHHTQVHPMGDTVSCTELPISTSKKELKEDATMEKAVPFDSSRTALVNLIRDMVRTHPIVGLTELMKRIQLRGVILELFESCSCVRIGEVLDRMKKVSGIDVPKKYAYSMLKQYCVFRHNRYFLRLTVPE</sequence>
<protein>
    <submittedName>
        <fullName evidence="2">Uncharacterized protein</fullName>
    </submittedName>
</protein>
<proteinExistence type="predicted"/>
<evidence type="ECO:0000313" key="2">
    <source>
        <dbReference type="EMBL" id="TPP57151.1"/>
    </source>
</evidence>
<dbReference type="EMBL" id="SUNJ01013604">
    <property type="protein sequence ID" value="TPP57151.1"/>
    <property type="molecule type" value="Genomic_DNA"/>
</dbReference>
<comment type="caution">
    <text evidence="2">The sequence shown here is derived from an EMBL/GenBank/DDBJ whole genome shotgun (WGS) entry which is preliminary data.</text>
</comment>
<gene>
    <name evidence="2" type="ORF">FGIG_07750</name>
</gene>
<evidence type="ECO:0000256" key="1">
    <source>
        <dbReference type="SAM" id="MobiDB-lite"/>
    </source>
</evidence>
<keyword evidence="3" id="KW-1185">Reference proteome</keyword>
<reference evidence="2 3" key="1">
    <citation type="submission" date="2019-04" db="EMBL/GenBank/DDBJ databases">
        <title>Annotation for the trematode Fasciola gigantica.</title>
        <authorList>
            <person name="Choi Y.-J."/>
        </authorList>
    </citation>
    <scope>NUCLEOTIDE SEQUENCE [LARGE SCALE GENOMIC DNA]</scope>
    <source>
        <strain evidence="2">Uganda_cow_1</strain>
    </source>
</reference>
<name>A0A504Y992_FASGI</name>
<evidence type="ECO:0000313" key="3">
    <source>
        <dbReference type="Proteomes" id="UP000316759"/>
    </source>
</evidence>
<organism evidence="2 3">
    <name type="scientific">Fasciola gigantica</name>
    <name type="common">Giant liver fluke</name>
    <dbReference type="NCBI Taxonomy" id="46835"/>
    <lineage>
        <taxon>Eukaryota</taxon>
        <taxon>Metazoa</taxon>
        <taxon>Spiralia</taxon>
        <taxon>Lophotrochozoa</taxon>
        <taxon>Platyhelminthes</taxon>
        <taxon>Trematoda</taxon>
        <taxon>Digenea</taxon>
        <taxon>Plagiorchiida</taxon>
        <taxon>Echinostomata</taxon>
        <taxon>Echinostomatoidea</taxon>
        <taxon>Fasciolidae</taxon>
        <taxon>Fasciola</taxon>
    </lineage>
</organism>
<feature type="region of interest" description="Disordered" evidence="1">
    <location>
        <begin position="1"/>
        <end position="21"/>
    </location>
</feature>
<dbReference type="Proteomes" id="UP000316759">
    <property type="component" value="Unassembled WGS sequence"/>
</dbReference>
<accession>A0A504Y992</accession>